<name>A0A5S9QYP1_9GAMM</name>
<reference evidence="2 3" key="1">
    <citation type="submission" date="2019-11" db="EMBL/GenBank/DDBJ databases">
        <authorList>
            <person name="Holert J."/>
        </authorList>
    </citation>
    <scope>NUCLEOTIDE SEQUENCE [LARGE SCALE GENOMIC DNA]</scope>
    <source>
        <strain evidence="2">SB11_3</strain>
    </source>
</reference>
<evidence type="ECO:0000313" key="2">
    <source>
        <dbReference type="EMBL" id="CAA0124632.1"/>
    </source>
</evidence>
<dbReference type="NCBIfam" id="TIGR00847">
    <property type="entry name" value="ccoS"/>
    <property type="match status" value="1"/>
</dbReference>
<evidence type="ECO:0000313" key="3">
    <source>
        <dbReference type="Proteomes" id="UP000441399"/>
    </source>
</evidence>
<evidence type="ECO:0008006" key="4">
    <source>
        <dbReference type="Google" id="ProtNLM"/>
    </source>
</evidence>
<keyword evidence="1" id="KW-0812">Transmembrane</keyword>
<accession>A0A5S9QYP1</accession>
<evidence type="ECO:0000256" key="1">
    <source>
        <dbReference type="SAM" id="Phobius"/>
    </source>
</evidence>
<feature type="transmembrane region" description="Helical" evidence="1">
    <location>
        <begin position="6"/>
        <end position="26"/>
    </location>
</feature>
<keyword evidence="1" id="KW-0472">Membrane</keyword>
<organism evidence="2 3">
    <name type="scientific">BD1-7 clade bacterium</name>
    <dbReference type="NCBI Taxonomy" id="2029982"/>
    <lineage>
        <taxon>Bacteria</taxon>
        <taxon>Pseudomonadati</taxon>
        <taxon>Pseudomonadota</taxon>
        <taxon>Gammaproteobacteria</taxon>
        <taxon>Cellvibrionales</taxon>
        <taxon>Spongiibacteraceae</taxon>
        <taxon>BD1-7 clade</taxon>
    </lineage>
</organism>
<gene>
    <name evidence="2" type="ORF">OPDIPICF_03182</name>
</gene>
<dbReference type="PANTHER" id="PTHR41532">
    <property type="entry name" value="FIXS PROTEIN"/>
    <property type="match status" value="1"/>
</dbReference>
<dbReference type="PANTHER" id="PTHR41532:SF1">
    <property type="entry name" value="FIXS PROTEIN"/>
    <property type="match status" value="1"/>
</dbReference>
<dbReference type="Proteomes" id="UP000441399">
    <property type="component" value="Unassembled WGS sequence"/>
</dbReference>
<protein>
    <recommendedName>
        <fullName evidence="4">Cytochrome oxidase maturation protein cbb3-type</fullName>
    </recommendedName>
</protein>
<keyword evidence="1" id="KW-1133">Transmembrane helix</keyword>
<dbReference type="OrthoDB" id="9802763at2"/>
<dbReference type="AlphaFoldDB" id="A0A5S9QYP1"/>
<sequence length="51" mass="5924">MESLYILIPIAALFVIVAIGLFIWSVESRQFDDLDREARRILEDDDIADKK</sequence>
<dbReference type="Pfam" id="PF03597">
    <property type="entry name" value="FixS"/>
    <property type="match status" value="1"/>
</dbReference>
<dbReference type="InterPro" id="IPR004714">
    <property type="entry name" value="Cyt_oxidase_maturation_cbb3"/>
</dbReference>
<dbReference type="EMBL" id="CACSIO010000060">
    <property type="protein sequence ID" value="CAA0124632.1"/>
    <property type="molecule type" value="Genomic_DNA"/>
</dbReference>
<proteinExistence type="predicted"/>
<keyword evidence="3" id="KW-1185">Reference proteome</keyword>